<dbReference type="Proteomes" id="UP000031512">
    <property type="component" value="Chromosome 3"/>
</dbReference>
<keyword evidence="3" id="KW-1185">Reference proteome</keyword>
<dbReference type="Pfam" id="PF07065">
    <property type="entry name" value="D123"/>
    <property type="match status" value="1"/>
</dbReference>
<dbReference type="EMBL" id="CP001670">
    <property type="protein sequence ID" value="AFZ81269.1"/>
    <property type="molecule type" value="Genomic_DNA"/>
</dbReference>
<protein>
    <submittedName>
        <fullName evidence="2">Uncharacterized protein</fullName>
    </submittedName>
</protein>
<dbReference type="VEuPathDB" id="PiroplasmaDB:BEWA_006780"/>
<evidence type="ECO:0000313" key="3">
    <source>
        <dbReference type="Proteomes" id="UP000031512"/>
    </source>
</evidence>
<sequence length="512" mass="58973">MRTKVALVGPIKADFLFCSISRSLGCKVWPKSPKGNYLLQKYYNALDHALAQSCPSQSLSEETCNLESISGNAVLFLILPNDVALTEQGPSTSSKFALSLIKVELIFDAKERVCYVEPLESSSLAPTGKADIFRKYQDSSNDVSIDVTVDGKYGGIVLEHSESLRLASIKDGIASHTLTEDSIYKFTRQTFIIDAYLYNIWPCGEWVHEFELGLLEYENWYNIYKKWTLSHKMIEFEGKFVEYLKSDTMVLPEEFSHTTYAKVDSDSDFSGYSDQGVIAENFDFQDHKLSSGISQLKSAIVEFNKGSLPCINGSYLLDGVWILNNTNICRDVRDLLLLIKSSTEWQTMELDKIKLFLYRAKMFSKSTQFRVYIYDFEIVVIAQLFLNQVYDYLLNADQRKAFQDRIVHFYREHILGQIPPVRNFVLDLYIVEEHVYLLDIKPWKYHPLILFTWQNLYEFATCRKSFETCSSSTQVSINDNIAFVILTSDNYSKHLYNLHPEDVNEIRQMLAN</sequence>
<dbReference type="KEGG" id="beq:BEWA_006780"/>
<evidence type="ECO:0000313" key="2">
    <source>
        <dbReference type="EMBL" id="AFZ81269.1"/>
    </source>
</evidence>
<comment type="similarity">
    <text evidence="1">Belongs to the CDC123 family.</text>
</comment>
<dbReference type="STRING" id="1537102.L0B2B9"/>
<dbReference type="PANTHER" id="PTHR15323:SF6">
    <property type="entry name" value="CELL DIVISION CYCLE PROTEIN 123 HOMOLOG"/>
    <property type="match status" value="1"/>
</dbReference>
<dbReference type="GO" id="GO:0005737">
    <property type="term" value="C:cytoplasm"/>
    <property type="evidence" value="ECO:0007669"/>
    <property type="project" value="TreeGrafter"/>
</dbReference>
<dbReference type="GeneID" id="15804710"/>
<dbReference type="RefSeq" id="XP_004830935.1">
    <property type="nucleotide sequence ID" value="XM_004830878.1"/>
</dbReference>
<reference evidence="2 3" key="1">
    <citation type="journal article" date="2012" name="BMC Genomics">
        <title>Comparative genomic analysis and phylogenetic position of Theileria equi.</title>
        <authorList>
            <person name="Kappmeyer L.S."/>
            <person name="Thiagarajan M."/>
            <person name="Herndon D.R."/>
            <person name="Ramsay J.D."/>
            <person name="Caler E."/>
            <person name="Djikeng A."/>
            <person name="Gillespie J.J."/>
            <person name="Lau A.O."/>
            <person name="Roalson E.H."/>
            <person name="Silva J.C."/>
            <person name="Silva M.G."/>
            <person name="Suarez C.E."/>
            <person name="Ueti M.W."/>
            <person name="Nene V.M."/>
            <person name="Mealey R.H."/>
            <person name="Knowles D.P."/>
            <person name="Brayton K.A."/>
        </authorList>
    </citation>
    <scope>NUCLEOTIDE SEQUENCE [LARGE SCALE GENOMIC DNA]</scope>
    <source>
        <strain evidence="2 3">WA</strain>
    </source>
</reference>
<dbReference type="InterPro" id="IPR009772">
    <property type="entry name" value="CDC123"/>
</dbReference>
<dbReference type="OrthoDB" id="360540at2759"/>
<dbReference type="AlphaFoldDB" id="L0B2B9"/>
<name>L0B2B9_THEEQ</name>
<organism evidence="2 3">
    <name type="scientific">Theileria equi strain WA</name>
    <dbReference type="NCBI Taxonomy" id="1537102"/>
    <lineage>
        <taxon>Eukaryota</taxon>
        <taxon>Sar</taxon>
        <taxon>Alveolata</taxon>
        <taxon>Apicomplexa</taxon>
        <taxon>Aconoidasida</taxon>
        <taxon>Piroplasmida</taxon>
        <taxon>Theileriidae</taxon>
        <taxon>Theileria</taxon>
    </lineage>
</organism>
<gene>
    <name evidence="2" type="ORF">BEWA_006780</name>
</gene>
<dbReference type="eggNOG" id="KOG2983">
    <property type="taxonomic scope" value="Eukaryota"/>
</dbReference>
<accession>L0B2B9</accession>
<evidence type="ECO:0000256" key="1">
    <source>
        <dbReference type="ARBA" id="ARBA00011047"/>
    </source>
</evidence>
<dbReference type="PANTHER" id="PTHR15323">
    <property type="entry name" value="D123 PROTEIN"/>
    <property type="match status" value="1"/>
</dbReference>
<proteinExistence type="inferred from homology"/>